<dbReference type="Pfam" id="PF00144">
    <property type="entry name" value="Beta-lactamase"/>
    <property type="match status" value="1"/>
</dbReference>
<reference evidence="3 4" key="1">
    <citation type="journal article" date="2006" name="Int. J. Syst. Evol. Microbiol.">
        <title>Myroides pelagicus sp. nov., isolated from seawater in Thailand.</title>
        <authorList>
            <person name="Yoon J."/>
            <person name="Maneerat S."/>
            <person name="Kawai F."/>
            <person name="Yokota A."/>
        </authorList>
    </citation>
    <scope>NUCLEOTIDE SEQUENCE [LARGE SCALE GENOMIC DNA]</scope>
    <source>
        <strain evidence="3 4">SM1T</strain>
    </source>
</reference>
<dbReference type="SUPFAM" id="SSF56601">
    <property type="entry name" value="beta-lactamase/transpeptidase-like"/>
    <property type="match status" value="1"/>
</dbReference>
<dbReference type="InterPro" id="IPR001466">
    <property type="entry name" value="Beta-lactam-related"/>
</dbReference>
<dbReference type="OrthoDB" id="9793489at2"/>
<keyword evidence="1" id="KW-0732">Signal</keyword>
<name>A0A7K1GJ97_9FLAO</name>
<dbReference type="Gene3D" id="3.40.710.10">
    <property type="entry name" value="DD-peptidase/beta-lactamase superfamily"/>
    <property type="match status" value="1"/>
</dbReference>
<dbReference type="InterPro" id="IPR050491">
    <property type="entry name" value="AmpC-like"/>
</dbReference>
<dbReference type="AlphaFoldDB" id="A0A7K1GJ97"/>
<dbReference type="PROSITE" id="PS51257">
    <property type="entry name" value="PROKAR_LIPOPROTEIN"/>
    <property type="match status" value="1"/>
</dbReference>
<dbReference type="PANTHER" id="PTHR46825">
    <property type="entry name" value="D-ALANYL-D-ALANINE-CARBOXYPEPTIDASE/ENDOPEPTIDASE AMPH"/>
    <property type="match status" value="1"/>
</dbReference>
<organism evidence="3 4">
    <name type="scientific">Myroides pelagicus</name>
    <dbReference type="NCBI Taxonomy" id="270914"/>
    <lineage>
        <taxon>Bacteria</taxon>
        <taxon>Pseudomonadati</taxon>
        <taxon>Bacteroidota</taxon>
        <taxon>Flavobacteriia</taxon>
        <taxon>Flavobacteriales</taxon>
        <taxon>Flavobacteriaceae</taxon>
        <taxon>Myroides</taxon>
    </lineage>
</organism>
<dbReference type="RefSeq" id="WP_155034492.1">
    <property type="nucleotide sequence ID" value="NZ_JAYMMG010000015.1"/>
</dbReference>
<protein>
    <submittedName>
        <fullName evidence="3">Serine hydrolase</fullName>
    </submittedName>
</protein>
<evidence type="ECO:0000256" key="1">
    <source>
        <dbReference type="SAM" id="SignalP"/>
    </source>
</evidence>
<dbReference type="Proteomes" id="UP000488936">
    <property type="component" value="Unassembled WGS sequence"/>
</dbReference>
<sequence length="396" mass="45579">MTNKNKRTAILLLCLSLYACQNKTQKDNTTNDTITASTKLSNKKKTTYPVKFDKLSKKYTTTKASEVKQFYLDNIKKNGYTGSLLVAQNGQILYEDYSGFANKKNGDAITAETPLHIASVGKVITAVAIMRLIDQDKLHLDQSVSQIIKGFPHPEITIQSLLSHRSGLRYYGYYSDIWDNTTTITNKDVIEIIKSERVDLDFRPNSRFSYSNTNYVVLASIAEQVMNKPFKEVVEELIFAPLEMKDSFVFDDISKKNDVTQSYKSTYQPMHWDYMDGTYGDKNIYVTPRDFLKFDTALYSDKFLSAEAKEKMFKGYSFEYKGVRNYGLGFRLMEMNNGETLTYHNGWWRGNTSSYIRLTKDKVCIILFSNKYSKLTYKTVDLPHYFGDYPVGNIDL</sequence>
<keyword evidence="3" id="KW-0378">Hydrolase</keyword>
<dbReference type="GO" id="GO:0016787">
    <property type="term" value="F:hydrolase activity"/>
    <property type="evidence" value="ECO:0007669"/>
    <property type="project" value="UniProtKB-KW"/>
</dbReference>
<accession>A0A7K1GJ97</accession>
<evidence type="ECO:0000313" key="3">
    <source>
        <dbReference type="EMBL" id="MTH28503.1"/>
    </source>
</evidence>
<dbReference type="InterPro" id="IPR012338">
    <property type="entry name" value="Beta-lactam/transpept-like"/>
</dbReference>
<feature type="domain" description="Beta-lactamase-related" evidence="2">
    <location>
        <begin position="82"/>
        <end position="375"/>
    </location>
</feature>
<feature type="chain" id="PRO_5029739519" evidence="1">
    <location>
        <begin position="20"/>
        <end position="396"/>
    </location>
</feature>
<keyword evidence="4" id="KW-1185">Reference proteome</keyword>
<evidence type="ECO:0000259" key="2">
    <source>
        <dbReference type="Pfam" id="PF00144"/>
    </source>
</evidence>
<comment type="caution">
    <text evidence="3">The sequence shown here is derived from an EMBL/GenBank/DDBJ whole genome shotgun (WGS) entry which is preliminary data.</text>
</comment>
<dbReference type="EMBL" id="WMJY01000001">
    <property type="protein sequence ID" value="MTH28503.1"/>
    <property type="molecule type" value="Genomic_DNA"/>
</dbReference>
<feature type="signal peptide" evidence="1">
    <location>
        <begin position="1"/>
        <end position="19"/>
    </location>
</feature>
<gene>
    <name evidence="3" type="ORF">GJV77_00985</name>
</gene>
<evidence type="ECO:0000313" key="4">
    <source>
        <dbReference type="Proteomes" id="UP000488936"/>
    </source>
</evidence>
<proteinExistence type="predicted"/>
<dbReference type="PANTHER" id="PTHR46825:SF9">
    <property type="entry name" value="BETA-LACTAMASE-RELATED DOMAIN-CONTAINING PROTEIN"/>
    <property type="match status" value="1"/>
</dbReference>